<dbReference type="GO" id="GO:0005975">
    <property type="term" value="P:carbohydrate metabolic process"/>
    <property type="evidence" value="ECO:0007669"/>
    <property type="project" value="InterPro"/>
</dbReference>
<dbReference type="EMBL" id="VNJJ01000001">
    <property type="protein sequence ID" value="TVY04509.1"/>
    <property type="molecule type" value="Genomic_DNA"/>
</dbReference>
<dbReference type="InterPro" id="IPR002509">
    <property type="entry name" value="NODB_dom"/>
</dbReference>
<sequence length="483" mass="54238">MKRLRNGTGQIRGTISIAFLAAMALLAGCGLFAGNAKQEEAKPDEPKVVRYEGPMSKEFPFVYTTKKELALTFNGMGSEKMMRNLLDTLDTYQIKATFFVPGMRVAEEPDIAKMIVERGHELENNTLNRLDMTKLDYEQIHKEIQMSNTIIERETGVAPRYLRTRSGDFNDDIRLAAAQNGMDAVVSYSLFLHNWQGEDAKDKYLYLRKYITRGGIIAIDTQEDEDIIEAVSLLAKASIDVGYRFIPLHDLALHGSERKPLEQIPGYDAAKLNPDYENAKYRMFAKKETSRKEIALTFDDWGTDYTVTKILDILAEKQVKATFFLRANGAEANPNLARAIVDEGHQAANHSYSHPVVTTLTPEQLQEEVIKAHQVITYAIQQKPAMIFRPPTGEVDDKTARIIAATGYSNIALYDVTTFDWDVNNSADKIVNTIMNKIDSGSVILLHILDDIHTVEALPVAIDRLKSEGFTFVKLVDMMGLTD</sequence>
<dbReference type="CDD" id="cd10917">
    <property type="entry name" value="CE4_NodB_like_6s_7s"/>
    <property type="match status" value="2"/>
</dbReference>
<proteinExistence type="predicted"/>
<organism evidence="4 5">
    <name type="scientific">Cohnella terricola</name>
    <dbReference type="NCBI Taxonomy" id="1289167"/>
    <lineage>
        <taxon>Bacteria</taxon>
        <taxon>Bacillati</taxon>
        <taxon>Bacillota</taxon>
        <taxon>Bacilli</taxon>
        <taxon>Bacillales</taxon>
        <taxon>Paenibacillaceae</taxon>
        <taxon>Cohnella</taxon>
    </lineage>
</organism>
<dbReference type="OrthoDB" id="9812065at2"/>
<accession>A0A559JX99</accession>
<dbReference type="PANTHER" id="PTHR10587:SF133">
    <property type="entry name" value="CHITIN DEACETYLASE 1-RELATED"/>
    <property type="match status" value="1"/>
</dbReference>
<dbReference type="GO" id="GO:0046872">
    <property type="term" value="F:metal ion binding"/>
    <property type="evidence" value="ECO:0007669"/>
    <property type="project" value="UniProtKB-KW"/>
</dbReference>
<comment type="caution">
    <text evidence="4">The sequence shown here is derived from an EMBL/GenBank/DDBJ whole genome shotgun (WGS) entry which is preliminary data.</text>
</comment>
<evidence type="ECO:0000256" key="1">
    <source>
        <dbReference type="ARBA" id="ARBA00022723"/>
    </source>
</evidence>
<keyword evidence="2" id="KW-0378">Hydrolase</keyword>
<keyword evidence="1" id="KW-0479">Metal-binding</keyword>
<dbReference type="PROSITE" id="PS51257">
    <property type="entry name" value="PROKAR_LIPOPROTEIN"/>
    <property type="match status" value="1"/>
</dbReference>
<dbReference type="GO" id="GO:0016020">
    <property type="term" value="C:membrane"/>
    <property type="evidence" value="ECO:0007669"/>
    <property type="project" value="TreeGrafter"/>
</dbReference>
<evidence type="ECO:0000313" key="5">
    <source>
        <dbReference type="Proteomes" id="UP000316330"/>
    </source>
</evidence>
<evidence type="ECO:0000313" key="4">
    <source>
        <dbReference type="EMBL" id="TVY04509.1"/>
    </source>
</evidence>
<dbReference type="Proteomes" id="UP000316330">
    <property type="component" value="Unassembled WGS sequence"/>
</dbReference>
<protein>
    <submittedName>
        <fullName evidence="4">Polysaccharide deacetylase family protein</fullName>
    </submittedName>
</protein>
<evidence type="ECO:0000259" key="3">
    <source>
        <dbReference type="PROSITE" id="PS51677"/>
    </source>
</evidence>
<dbReference type="PANTHER" id="PTHR10587">
    <property type="entry name" value="GLYCOSYL TRANSFERASE-RELATED"/>
    <property type="match status" value="1"/>
</dbReference>
<reference evidence="4 5" key="1">
    <citation type="submission" date="2019-07" db="EMBL/GenBank/DDBJ databases">
        <authorList>
            <person name="Kim J."/>
        </authorList>
    </citation>
    <scope>NUCLEOTIDE SEQUENCE [LARGE SCALE GENOMIC DNA]</scope>
    <source>
        <strain evidence="4 5">G13</strain>
    </source>
</reference>
<gene>
    <name evidence="4" type="ORF">FPZ45_02715</name>
</gene>
<dbReference type="InterPro" id="IPR011330">
    <property type="entry name" value="Glyco_hydro/deAcase_b/a-brl"/>
</dbReference>
<name>A0A559JX99_9BACL</name>
<keyword evidence="5" id="KW-1185">Reference proteome</keyword>
<dbReference type="GO" id="GO:0016810">
    <property type="term" value="F:hydrolase activity, acting on carbon-nitrogen (but not peptide) bonds"/>
    <property type="evidence" value="ECO:0007669"/>
    <property type="project" value="InterPro"/>
</dbReference>
<dbReference type="InterPro" id="IPR050248">
    <property type="entry name" value="Polysacc_deacetylase_ArnD"/>
</dbReference>
<dbReference type="AlphaFoldDB" id="A0A559JX99"/>
<dbReference type="Gene3D" id="3.20.20.370">
    <property type="entry name" value="Glycoside hydrolase/deacetylase"/>
    <property type="match status" value="2"/>
</dbReference>
<evidence type="ECO:0000256" key="2">
    <source>
        <dbReference type="ARBA" id="ARBA00022801"/>
    </source>
</evidence>
<feature type="domain" description="NodB homology" evidence="3">
    <location>
        <begin position="292"/>
        <end position="473"/>
    </location>
</feature>
<dbReference type="Pfam" id="PF01522">
    <property type="entry name" value="Polysacc_deac_1"/>
    <property type="match status" value="2"/>
</dbReference>
<dbReference type="RefSeq" id="WP_144698099.1">
    <property type="nucleotide sequence ID" value="NZ_VNJJ01000001.1"/>
</dbReference>
<dbReference type="SUPFAM" id="SSF88713">
    <property type="entry name" value="Glycoside hydrolase/deacetylase"/>
    <property type="match status" value="2"/>
</dbReference>
<feature type="domain" description="NodB homology" evidence="3">
    <location>
        <begin position="67"/>
        <end position="246"/>
    </location>
</feature>
<dbReference type="PROSITE" id="PS51677">
    <property type="entry name" value="NODB"/>
    <property type="match status" value="2"/>
</dbReference>